<dbReference type="EMBL" id="CP003653">
    <property type="protein sequence ID" value="AFZ37703.1"/>
    <property type="molecule type" value="Genomic_DNA"/>
</dbReference>
<dbReference type="eggNOG" id="ENOG50342CV">
    <property type="taxonomic scope" value="Bacteria"/>
</dbReference>
<gene>
    <name evidence="1" type="ordered locus">Sta7437_4230</name>
</gene>
<dbReference type="KEGG" id="scs:Sta7437_4230"/>
<dbReference type="AlphaFoldDB" id="K9XYW5"/>
<dbReference type="RefSeq" id="WP_015195357.1">
    <property type="nucleotide sequence ID" value="NC_019748.1"/>
</dbReference>
<dbReference type="SUPFAM" id="SSF48576">
    <property type="entry name" value="Terpenoid synthases"/>
    <property type="match status" value="1"/>
</dbReference>
<reference evidence="2" key="1">
    <citation type="journal article" date="2013" name="Proc. Natl. Acad. Sci. U.S.A.">
        <title>Improving the coverage of the cyanobacterial phylum using diversity-driven genome sequencing.</title>
        <authorList>
            <person name="Shih P.M."/>
            <person name="Wu D."/>
            <person name="Latifi A."/>
            <person name="Axen S.D."/>
            <person name="Fewer D.P."/>
            <person name="Talla E."/>
            <person name="Calteau A."/>
            <person name="Cai F."/>
            <person name="Tandeau de Marsac N."/>
            <person name="Rippka R."/>
            <person name="Herdman M."/>
            <person name="Sivonen K."/>
            <person name="Coursin T."/>
            <person name="Laurent T."/>
            <person name="Goodwin L."/>
            <person name="Nolan M."/>
            <person name="Davenport K.W."/>
            <person name="Han C.S."/>
            <person name="Rubin E.M."/>
            <person name="Eisen J.A."/>
            <person name="Woyke T."/>
            <person name="Gugger M."/>
            <person name="Kerfeld C.A."/>
        </authorList>
    </citation>
    <scope>NUCLEOTIDE SEQUENCE [LARGE SCALE GENOMIC DNA]</scope>
    <source>
        <strain evidence="2">ATCC 29371 / PCC 7437</strain>
    </source>
</reference>
<dbReference type="OrthoDB" id="581659at2"/>
<dbReference type="HOGENOM" id="CLU_1146635_0_0_3"/>
<keyword evidence="2" id="KW-1185">Reference proteome</keyword>
<dbReference type="Proteomes" id="UP000010473">
    <property type="component" value="Chromosome"/>
</dbReference>
<protein>
    <submittedName>
        <fullName evidence="1">Uncharacterized protein</fullName>
    </submittedName>
</protein>
<accession>K9XYW5</accession>
<name>K9XYW5_STAC7</name>
<dbReference type="InterPro" id="IPR008949">
    <property type="entry name" value="Isoprenoid_synthase_dom_sf"/>
</dbReference>
<proteinExistence type="predicted"/>
<evidence type="ECO:0000313" key="1">
    <source>
        <dbReference type="EMBL" id="AFZ37703.1"/>
    </source>
</evidence>
<evidence type="ECO:0000313" key="2">
    <source>
        <dbReference type="Proteomes" id="UP000010473"/>
    </source>
</evidence>
<organism evidence="1 2">
    <name type="scientific">Stanieria cyanosphaera (strain ATCC 29371 / PCC 7437)</name>
    <dbReference type="NCBI Taxonomy" id="111780"/>
    <lineage>
        <taxon>Bacteria</taxon>
        <taxon>Bacillati</taxon>
        <taxon>Cyanobacteriota</taxon>
        <taxon>Cyanophyceae</taxon>
        <taxon>Pleurocapsales</taxon>
        <taxon>Dermocarpellaceae</taxon>
        <taxon>Stanieria</taxon>
    </lineage>
</organism>
<sequence>MNKDSVLAYVKLYQHILEQYHITLSEEDFKNIYKLVELVFQLDDLYDLVGKSFKNHELAKIKKTMINLMPNNHPIGLSAIETLFQAMENEISLNLSESLTKYLTVASKSIGSGILTGYLASRLALESKVWFSKIIIEFNDEIDTIIRLANDYLDLNTHQKRKLAEIPQIKALNFFNNKSQYKRYLFSRYVIHKFRYLVYLIRFKYLKLSSNWKEHWQAIICSESILDWAFKVYVIDRNSCQE</sequence>